<protein>
    <submittedName>
        <fullName evidence="1">Uncharacterized protein</fullName>
    </submittedName>
</protein>
<reference evidence="1 2" key="1">
    <citation type="submission" date="2017-09" db="EMBL/GenBank/DDBJ databases">
        <title>Depth-based differentiation of microbial function through sediment-hosted aquifers and enrichment of novel symbionts in the deep terrestrial subsurface.</title>
        <authorList>
            <person name="Probst A.J."/>
            <person name="Ladd B."/>
            <person name="Jarett J.K."/>
            <person name="Geller-Mcgrath D.E."/>
            <person name="Sieber C.M."/>
            <person name="Emerson J.B."/>
            <person name="Anantharaman K."/>
            <person name="Thomas B.C."/>
            <person name="Malmstrom R."/>
            <person name="Stieglmeier M."/>
            <person name="Klingl A."/>
            <person name="Woyke T."/>
            <person name="Ryan C.M."/>
            <person name="Banfield J.F."/>
        </authorList>
    </citation>
    <scope>NUCLEOTIDE SEQUENCE [LARGE SCALE GENOMIC DNA]</scope>
    <source>
        <strain evidence="1">CG22_combo_CG10-13_8_21_14_all_36_13</strain>
    </source>
</reference>
<dbReference type="EMBL" id="PCTT01000006">
    <property type="protein sequence ID" value="PIP87407.1"/>
    <property type="molecule type" value="Genomic_DNA"/>
</dbReference>
<dbReference type="Proteomes" id="UP000231143">
    <property type="component" value="Unassembled WGS sequence"/>
</dbReference>
<organism evidence="1 2">
    <name type="scientific">Candidatus Campbellbacteria bacterium CG22_combo_CG10-13_8_21_14_all_36_13</name>
    <dbReference type="NCBI Taxonomy" id="1974529"/>
    <lineage>
        <taxon>Bacteria</taxon>
        <taxon>Candidatus Campbelliibacteriota</taxon>
    </lineage>
</organism>
<proteinExistence type="predicted"/>
<dbReference type="AlphaFoldDB" id="A0A2H0DZ02"/>
<accession>A0A2H0DZ02</accession>
<gene>
    <name evidence="1" type="ORF">COW81_00465</name>
</gene>
<evidence type="ECO:0000313" key="1">
    <source>
        <dbReference type="EMBL" id="PIP87407.1"/>
    </source>
</evidence>
<name>A0A2H0DZ02_9BACT</name>
<sequence length="145" mass="15850">MIFVVFSTISVTRNAYRTVKATRIMHASALSLFDRIGNEVRSAYDINLANSSLANDSGSLALTKDNGGANETKFYIDTGVVVVSDDSIPEGSLTSAEMTINSLRFDVYDNTLSKLVSVVFNASVSIGDYTYNKEFRNSYVLRGGY</sequence>
<evidence type="ECO:0000313" key="2">
    <source>
        <dbReference type="Proteomes" id="UP000231143"/>
    </source>
</evidence>
<comment type="caution">
    <text evidence="1">The sequence shown here is derived from an EMBL/GenBank/DDBJ whole genome shotgun (WGS) entry which is preliminary data.</text>
</comment>